<gene>
    <name evidence="3" type="ORF">LTRI10_LOCUS12287</name>
</gene>
<proteinExistence type="predicted"/>
<reference evidence="3 4" key="1">
    <citation type="submission" date="2024-04" db="EMBL/GenBank/DDBJ databases">
        <authorList>
            <person name="Fracassetti M."/>
        </authorList>
    </citation>
    <scope>NUCLEOTIDE SEQUENCE [LARGE SCALE GENOMIC DNA]</scope>
</reference>
<accession>A0AAV2D8I4</accession>
<dbReference type="Proteomes" id="UP001497516">
    <property type="component" value="Chromosome 2"/>
</dbReference>
<sequence>MGITLVYHVRGKFVRSGQHVVYDGEDIEGIDPDELNSMDLEHYIMKTIIGGFQLFYEGHGEREVPGFKLLSSDDSIRDMLDLYKDREVYDLYVKHDMSYSETLGGVEDEGAVVVTEEAPTSLGDPVSSGKQQDLIETSEEIDLADSSDEDLGEQDKPRASEEILFDGFEFGSDADDDEVQELRKKVEKVEERVRKGITPITYAHSLYYSDSDPDPGYDRVGDEGETEGFDSDDIGSYDDTDVDDEIADHGVRRKSRFVRYNKDTDKPYFELGMVFTDIYEVRVEVNKYSIKE</sequence>
<evidence type="ECO:0000313" key="4">
    <source>
        <dbReference type="Proteomes" id="UP001497516"/>
    </source>
</evidence>
<keyword evidence="4" id="KW-1185">Reference proteome</keyword>
<feature type="region of interest" description="Disordered" evidence="1">
    <location>
        <begin position="223"/>
        <end position="245"/>
    </location>
</feature>
<dbReference type="Pfam" id="PF26130">
    <property type="entry name" value="PB1-like"/>
    <property type="match status" value="1"/>
</dbReference>
<evidence type="ECO:0000259" key="2">
    <source>
        <dbReference type="Pfam" id="PF26130"/>
    </source>
</evidence>
<organism evidence="3 4">
    <name type="scientific">Linum trigynum</name>
    <dbReference type="NCBI Taxonomy" id="586398"/>
    <lineage>
        <taxon>Eukaryota</taxon>
        <taxon>Viridiplantae</taxon>
        <taxon>Streptophyta</taxon>
        <taxon>Embryophyta</taxon>
        <taxon>Tracheophyta</taxon>
        <taxon>Spermatophyta</taxon>
        <taxon>Magnoliopsida</taxon>
        <taxon>eudicotyledons</taxon>
        <taxon>Gunneridae</taxon>
        <taxon>Pentapetalae</taxon>
        <taxon>rosids</taxon>
        <taxon>fabids</taxon>
        <taxon>Malpighiales</taxon>
        <taxon>Linaceae</taxon>
        <taxon>Linum</taxon>
    </lineage>
</organism>
<dbReference type="AlphaFoldDB" id="A0AAV2D8I4"/>
<feature type="domain" description="PB1-like" evidence="2">
    <location>
        <begin position="3"/>
        <end position="95"/>
    </location>
</feature>
<evidence type="ECO:0000256" key="1">
    <source>
        <dbReference type="SAM" id="MobiDB-lite"/>
    </source>
</evidence>
<dbReference type="InterPro" id="IPR058594">
    <property type="entry name" value="PB1-like_dom_pln"/>
</dbReference>
<protein>
    <recommendedName>
        <fullName evidence="2">PB1-like domain-containing protein</fullName>
    </recommendedName>
</protein>
<name>A0AAV2D8I4_9ROSI</name>
<dbReference type="EMBL" id="OZ034815">
    <property type="protein sequence ID" value="CAL1369939.1"/>
    <property type="molecule type" value="Genomic_DNA"/>
</dbReference>
<evidence type="ECO:0000313" key="3">
    <source>
        <dbReference type="EMBL" id="CAL1369939.1"/>
    </source>
</evidence>